<dbReference type="PANTHER" id="PTHR33095">
    <property type="entry name" value="OS07G0619500 PROTEIN"/>
    <property type="match status" value="1"/>
</dbReference>
<dbReference type="Proteomes" id="UP001632038">
    <property type="component" value="Unassembled WGS sequence"/>
</dbReference>
<dbReference type="PANTHER" id="PTHR33095:SF47">
    <property type="entry name" value="AR781"/>
    <property type="match status" value="1"/>
</dbReference>
<dbReference type="AlphaFoldDB" id="A0ABD3EG64"/>
<dbReference type="EMBL" id="JAVIJP010000005">
    <property type="protein sequence ID" value="KAL3653313.1"/>
    <property type="molecule type" value="Genomic_DNA"/>
</dbReference>
<feature type="compositionally biased region" description="Basic residues" evidence="1">
    <location>
        <begin position="299"/>
        <end position="312"/>
    </location>
</feature>
<keyword evidence="3" id="KW-1185">Reference proteome</keyword>
<gene>
    <name evidence="2" type="ORF">CASFOL_002994</name>
</gene>
<feature type="region of interest" description="Disordered" evidence="1">
    <location>
        <begin position="297"/>
        <end position="335"/>
    </location>
</feature>
<protein>
    <submittedName>
        <fullName evidence="2">Uncharacterized protein</fullName>
    </submittedName>
</protein>
<reference evidence="3" key="1">
    <citation type="journal article" date="2024" name="IScience">
        <title>Strigolactones Initiate the Formation of Haustorium-like Structures in Castilleja.</title>
        <authorList>
            <person name="Buerger M."/>
            <person name="Peterson D."/>
            <person name="Chory J."/>
        </authorList>
    </citation>
    <scope>NUCLEOTIDE SEQUENCE [LARGE SCALE GENOMIC DNA]</scope>
</reference>
<proteinExistence type="predicted"/>
<name>A0ABD3EG64_9LAMI</name>
<evidence type="ECO:0000313" key="3">
    <source>
        <dbReference type="Proteomes" id="UP001632038"/>
    </source>
</evidence>
<sequence length="335" mass="38701">MKFETKPSNASSPCAYVTAPTSPNEYTTTEFYYSAPVSPARRKPANPIATNGNLYHHPSSNFGDFEFETSKKFGSHLQFESSDHFDYYRDPHPSMAFADELFLNGLVMPLKLPPRLQYDSDCNTSFSHKSTNSSPRKDTCKKVPFARKSSRYDGFDPFMVALQKVREDKRGRNSRAQRRSRSYSPFRAIVTCSRDCTYYADQDFPEENRPVERTIKGPSFSGPLDFKGSDYARWVRDQRLRAKSPRRFLLGERVRPLRNNQAETNKPENGKKYDNREESKMQKLKSFITRYALFGRGSKQAKTRSEKKKTKYYSRLGFKSSENAQNNGKRKMSAN</sequence>
<accession>A0ABD3EG64</accession>
<evidence type="ECO:0000256" key="1">
    <source>
        <dbReference type="SAM" id="MobiDB-lite"/>
    </source>
</evidence>
<feature type="compositionally biased region" description="Basic and acidic residues" evidence="1">
    <location>
        <begin position="265"/>
        <end position="279"/>
    </location>
</feature>
<organism evidence="2 3">
    <name type="scientific">Castilleja foliolosa</name>
    <dbReference type="NCBI Taxonomy" id="1961234"/>
    <lineage>
        <taxon>Eukaryota</taxon>
        <taxon>Viridiplantae</taxon>
        <taxon>Streptophyta</taxon>
        <taxon>Embryophyta</taxon>
        <taxon>Tracheophyta</taxon>
        <taxon>Spermatophyta</taxon>
        <taxon>Magnoliopsida</taxon>
        <taxon>eudicotyledons</taxon>
        <taxon>Gunneridae</taxon>
        <taxon>Pentapetalae</taxon>
        <taxon>asterids</taxon>
        <taxon>lamiids</taxon>
        <taxon>Lamiales</taxon>
        <taxon>Orobanchaceae</taxon>
        <taxon>Pedicularideae</taxon>
        <taxon>Castillejinae</taxon>
        <taxon>Castilleja</taxon>
    </lineage>
</organism>
<evidence type="ECO:0000313" key="2">
    <source>
        <dbReference type="EMBL" id="KAL3653313.1"/>
    </source>
</evidence>
<feature type="region of interest" description="Disordered" evidence="1">
    <location>
        <begin position="255"/>
        <end position="279"/>
    </location>
</feature>
<comment type="caution">
    <text evidence="2">The sequence shown here is derived from an EMBL/GenBank/DDBJ whole genome shotgun (WGS) entry which is preliminary data.</text>
</comment>